<keyword evidence="3" id="KW-1185">Reference proteome</keyword>
<organism evidence="2 3">
    <name type="scientific">Aldrovandia affinis</name>
    <dbReference type="NCBI Taxonomy" id="143900"/>
    <lineage>
        <taxon>Eukaryota</taxon>
        <taxon>Metazoa</taxon>
        <taxon>Chordata</taxon>
        <taxon>Craniata</taxon>
        <taxon>Vertebrata</taxon>
        <taxon>Euteleostomi</taxon>
        <taxon>Actinopterygii</taxon>
        <taxon>Neopterygii</taxon>
        <taxon>Teleostei</taxon>
        <taxon>Notacanthiformes</taxon>
        <taxon>Halosauridae</taxon>
        <taxon>Aldrovandia</taxon>
    </lineage>
</organism>
<reference evidence="2" key="1">
    <citation type="journal article" date="2023" name="Science">
        <title>Genome structures resolve the early diversification of teleost fishes.</title>
        <authorList>
            <person name="Parey E."/>
            <person name="Louis A."/>
            <person name="Montfort J."/>
            <person name="Bouchez O."/>
            <person name="Roques C."/>
            <person name="Iampietro C."/>
            <person name="Lluch J."/>
            <person name="Castinel A."/>
            <person name="Donnadieu C."/>
            <person name="Desvignes T."/>
            <person name="Floi Bucao C."/>
            <person name="Jouanno E."/>
            <person name="Wen M."/>
            <person name="Mejri S."/>
            <person name="Dirks R."/>
            <person name="Jansen H."/>
            <person name="Henkel C."/>
            <person name="Chen W.J."/>
            <person name="Zahm M."/>
            <person name="Cabau C."/>
            <person name="Klopp C."/>
            <person name="Thompson A.W."/>
            <person name="Robinson-Rechavi M."/>
            <person name="Braasch I."/>
            <person name="Lecointre G."/>
            <person name="Bobe J."/>
            <person name="Postlethwait J.H."/>
            <person name="Berthelot C."/>
            <person name="Roest Crollius H."/>
            <person name="Guiguen Y."/>
        </authorList>
    </citation>
    <scope>NUCLEOTIDE SEQUENCE</scope>
    <source>
        <strain evidence="2">NC1722</strain>
    </source>
</reference>
<dbReference type="Proteomes" id="UP001221898">
    <property type="component" value="Unassembled WGS sequence"/>
</dbReference>
<dbReference type="AlphaFoldDB" id="A0AAD7T9I1"/>
<accession>A0AAD7T9I1</accession>
<gene>
    <name evidence="2" type="ORF">AAFF_G00327630</name>
</gene>
<protein>
    <submittedName>
        <fullName evidence="2">Uncharacterized protein</fullName>
    </submittedName>
</protein>
<evidence type="ECO:0000313" key="3">
    <source>
        <dbReference type="Proteomes" id="UP001221898"/>
    </source>
</evidence>
<sequence>MIKAGRVGRGSFLAVLTCLAKDLTSTDDSGFLDGPLTPIHVLPDPHPPIIYVLPPHPPPSCRSTLHPSPASPVQGLAVRPSPVSSSAVISSGPSGFINSRQAALEKNPLHPLTPSPPPDAPVLFCGKWWLECTEPVLALGARACETLGEEVPPRSDRGGSDGEEKENTLGFKSTQSILGN</sequence>
<feature type="compositionally biased region" description="Polar residues" evidence="1">
    <location>
        <begin position="170"/>
        <end position="180"/>
    </location>
</feature>
<feature type="region of interest" description="Disordered" evidence="1">
    <location>
        <begin position="149"/>
        <end position="180"/>
    </location>
</feature>
<feature type="compositionally biased region" description="Basic and acidic residues" evidence="1">
    <location>
        <begin position="151"/>
        <end position="167"/>
    </location>
</feature>
<proteinExistence type="predicted"/>
<name>A0AAD7T9I1_9TELE</name>
<evidence type="ECO:0000313" key="2">
    <source>
        <dbReference type="EMBL" id="KAJ8416885.1"/>
    </source>
</evidence>
<evidence type="ECO:0000256" key="1">
    <source>
        <dbReference type="SAM" id="MobiDB-lite"/>
    </source>
</evidence>
<comment type="caution">
    <text evidence="2">The sequence shown here is derived from an EMBL/GenBank/DDBJ whole genome shotgun (WGS) entry which is preliminary data.</text>
</comment>
<dbReference type="EMBL" id="JAINUG010000005">
    <property type="protein sequence ID" value="KAJ8416885.1"/>
    <property type="molecule type" value="Genomic_DNA"/>
</dbReference>